<gene>
    <name evidence="2" type="ORF">ACFLIM_24925</name>
</gene>
<protein>
    <submittedName>
        <fullName evidence="2">Uncharacterized protein</fullName>
    </submittedName>
</protein>
<evidence type="ECO:0000313" key="3">
    <source>
        <dbReference type="Proteomes" id="UP001603978"/>
    </source>
</evidence>
<dbReference type="Proteomes" id="UP001603978">
    <property type="component" value="Unassembled WGS sequence"/>
</dbReference>
<dbReference type="RefSeq" id="WP_393169295.1">
    <property type="nucleotide sequence ID" value="NZ_JBICRM010000015.1"/>
</dbReference>
<evidence type="ECO:0000256" key="1">
    <source>
        <dbReference type="SAM" id="SignalP"/>
    </source>
</evidence>
<evidence type="ECO:0000313" key="2">
    <source>
        <dbReference type="EMBL" id="MFG1706443.1"/>
    </source>
</evidence>
<feature type="signal peptide" evidence="1">
    <location>
        <begin position="1"/>
        <end position="20"/>
    </location>
</feature>
<organism evidence="2 3">
    <name type="scientific">Nonomuraea marmarensis</name>
    <dbReference type="NCBI Taxonomy" id="3351344"/>
    <lineage>
        <taxon>Bacteria</taxon>
        <taxon>Bacillati</taxon>
        <taxon>Actinomycetota</taxon>
        <taxon>Actinomycetes</taxon>
        <taxon>Streptosporangiales</taxon>
        <taxon>Streptosporangiaceae</taxon>
        <taxon>Nonomuraea</taxon>
    </lineage>
</organism>
<keyword evidence="1" id="KW-0732">Signal</keyword>
<keyword evidence="3" id="KW-1185">Reference proteome</keyword>
<sequence length="146" mass="16078">MIMSLAGTVLVAAAATTLMAAPASATSSTASTSTATSAKATTARPQLIRTKVYFGKCEDTCRIKVRITNISRKNLFNVKLNVSLKIDGRKAGSCYDYVGSIRARKVRWAGCTVRTATLARFYNQALDGERRFDRYASTYVSYRYYN</sequence>
<proteinExistence type="predicted"/>
<dbReference type="EMBL" id="JBICRM010000015">
    <property type="protein sequence ID" value="MFG1706443.1"/>
    <property type="molecule type" value="Genomic_DNA"/>
</dbReference>
<reference evidence="2 3" key="1">
    <citation type="submission" date="2024-10" db="EMBL/GenBank/DDBJ databases">
        <authorList>
            <person name="Topkara A.R."/>
            <person name="Saygin H."/>
        </authorList>
    </citation>
    <scope>NUCLEOTIDE SEQUENCE [LARGE SCALE GENOMIC DNA]</scope>
    <source>
        <strain evidence="2 3">M3C6</strain>
    </source>
</reference>
<name>A0ABW7AGG8_9ACTN</name>
<feature type="chain" id="PRO_5046127126" evidence="1">
    <location>
        <begin position="21"/>
        <end position="146"/>
    </location>
</feature>
<accession>A0ABW7AGG8</accession>
<comment type="caution">
    <text evidence="2">The sequence shown here is derived from an EMBL/GenBank/DDBJ whole genome shotgun (WGS) entry which is preliminary data.</text>
</comment>